<dbReference type="GO" id="GO:0006397">
    <property type="term" value="P:mRNA processing"/>
    <property type="evidence" value="ECO:0007669"/>
    <property type="project" value="UniProtKB-KW"/>
</dbReference>
<dbReference type="OMA" id="EDKRTHD"/>
<dbReference type="Gramene" id="KVI00384">
    <property type="protein sequence ID" value="KVI00384"/>
    <property type="gene ID" value="Ccrd_021342"/>
</dbReference>
<dbReference type="Proteomes" id="UP000243975">
    <property type="component" value="Unassembled WGS sequence"/>
</dbReference>
<organism evidence="7 8">
    <name type="scientific">Cynara cardunculus var. scolymus</name>
    <name type="common">Globe artichoke</name>
    <name type="synonym">Cynara scolymus</name>
    <dbReference type="NCBI Taxonomy" id="59895"/>
    <lineage>
        <taxon>Eukaryota</taxon>
        <taxon>Viridiplantae</taxon>
        <taxon>Streptophyta</taxon>
        <taxon>Embryophyta</taxon>
        <taxon>Tracheophyta</taxon>
        <taxon>Spermatophyta</taxon>
        <taxon>Magnoliopsida</taxon>
        <taxon>eudicotyledons</taxon>
        <taxon>Gunneridae</taxon>
        <taxon>Pentapetalae</taxon>
        <taxon>asterids</taxon>
        <taxon>campanulids</taxon>
        <taxon>Asterales</taxon>
        <taxon>Asteraceae</taxon>
        <taxon>Carduoideae</taxon>
        <taxon>Cardueae</taxon>
        <taxon>Carduinae</taxon>
        <taxon>Cynara</taxon>
    </lineage>
</organism>
<protein>
    <submittedName>
        <fullName evidence="7">Nucleotide-binding, alpha-beta plait</fullName>
    </submittedName>
</protein>
<dbReference type="SMART" id="SM00360">
    <property type="entry name" value="RRM"/>
    <property type="match status" value="2"/>
</dbReference>
<accession>A0A103Y0P9</accession>
<evidence type="ECO:0000313" key="7">
    <source>
        <dbReference type="EMBL" id="KVI00384.1"/>
    </source>
</evidence>
<reference evidence="7 8" key="1">
    <citation type="journal article" date="2016" name="Sci. Rep.">
        <title>The genome sequence of the outbreeding globe artichoke constructed de novo incorporating a phase-aware low-pass sequencing strategy of F1 progeny.</title>
        <authorList>
            <person name="Scaglione D."/>
            <person name="Reyes-Chin-Wo S."/>
            <person name="Acquadro A."/>
            <person name="Froenicke L."/>
            <person name="Portis E."/>
            <person name="Beitel C."/>
            <person name="Tirone M."/>
            <person name="Mauro R."/>
            <person name="Lo Monaco A."/>
            <person name="Mauromicale G."/>
            <person name="Faccioli P."/>
            <person name="Cattivelli L."/>
            <person name="Rieseberg L."/>
            <person name="Michelmore R."/>
            <person name="Lanteri S."/>
        </authorList>
    </citation>
    <scope>NUCLEOTIDE SEQUENCE [LARGE SCALE GENOMIC DNA]</scope>
    <source>
        <strain evidence="7">2C</strain>
    </source>
</reference>
<evidence type="ECO:0000256" key="2">
    <source>
        <dbReference type="ARBA" id="ARBA00022884"/>
    </source>
</evidence>
<dbReference type="PROSITE" id="PS50102">
    <property type="entry name" value="RRM"/>
    <property type="match status" value="2"/>
</dbReference>
<feature type="domain" description="RRM" evidence="6">
    <location>
        <begin position="423"/>
        <end position="522"/>
    </location>
</feature>
<feature type="compositionally biased region" description="Basic residues" evidence="5">
    <location>
        <begin position="1"/>
        <end position="12"/>
    </location>
</feature>
<keyword evidence="3" id="KW-0508">mRNA splicing</keyword>
<dbReference type="InterPro" id="IPR012677">
    <property type="entry name" value="Nucleotide-bd_a/b_plait_sf"/>
</dbReference>
<keyword evidence="1" id="KW-0507">mRNA processing</keyword>
<dbReference type="STRING" id="59895.A0A103Y0P9"/>
<feature type="region of interest" description="Disordered" evidence="5">
    <location>
        <begin position="749"/>
        <end position="810"/>
    </location>
</feature>
<feature type="compositionally biased region" description="Basic and acidic residues" evidence="5">
    <location>
        <begin position="134"/>
        <end position="190"/>
    </location>
</feature>
<sequence length="922" mass="102895">MRKSTGHKHKYTNKCEIPQSPSNDGTAARTRPFSFDEIMLRRKNKKQSGSVEDQQGDSEVASVKGAQSVTGLVESERRERRDVGGHEQHASKEPLKVHSRAKEDKSKMREGKIVEGEYRESNNAQRRSKVGSDNAKDRRKERGINEKRKNQDRSSDDSDNEYGKRHGKDSAIKARDRNVERNRGRSEHVSKTRTQNGYDERTRDQDAGKKHESRTWHDSDTSERKQKKGTSESRHEDLKLKGKWSRSRERTRDKRRSNSPSPRGYKQRLHDVQEHEELSAHSSKDRLGRFDSNVDRKRISINGSSNKSKRHETAASRLGGYSPRKRRSEAAVKTPSPTSRSPEKNAGWDSPPVKMEGSFISSFQSDLLSLNKTELSNRQEVASVVPLISSIPKPTFGLLSSIPSMMNSTVDSVQLTQATRPKRRIYVENLPSSASEAAVMEWLGGYLRPSGVNHVQGTSPCISCIVSIYLLSETCLLNILHVNKEKGQALVEFLTPEDASTALSLDGRSFSGNILKIRRPKDYVDASVRLKTMSTYGLCTCFQTVAIFMQTGVSEKPVAGAVSVKNIVEDSPNKIFIGGLSKLITSKMLMEIASAFGPLKAYHFEANADLDGPYAFVEVLFYLLTCIVLQYVDQSVTVKACVGLNGMKLGGKVLTVTQATPDASSLENHGDQPFYGTPEHARPLLEEPTQLDPNSLLSLSEPELEEILEDVRLECTRFGMVKSINIIKQNDNPTSSDTVKVAEEDCSMADIVTEDQSRERGSEPSGSDKDQEIKEPADGNDCHDDKPEEVNEINGDNHENKIVKDETSDNSVLENQNLEENSNQISSAIDQMELNDLKSRDDFGTENKPLKLEMVSLESRSATKDEASDLNDTFKVGCVLVEYKRTEASSMAAHCLHGRIFDGRTVSVGFVAHDVYCARFRK</sequence>
<proteinExistence type="predicted"/>
<evidence type="ECO:0000256" key="3">
    <source>
        <dbReference type="ARBA" id="ARBA00023187"/>
    </source>
</evidence>
<feature type="domain" description="RRM" evidence="6">
    <location>
        <begin position="573"/>
        <end position="661"/>
    </location>
</feature>
<dbReference type="Gene3D" id="3.30.70.330">
    <property type="match status" value="3"/>
</dbReference>
<keyword evidence="2 4" id="KW-0694">RNA-binding</keyword>
<evidence type="ECO:0000256" key="1">
    <source>
        <dbReference type="ARBA" id="ARBA00022664"/>
    </source>
</evidence>
<evidence type="ECO:0000259" key="6">
    <source>
        <dbReference type="PROSITE" id="PS50102"/>
    </source>
</evidence>
<evidence type="ECO:0000313" key="8">
    <source>
        <dbReference type="Proteomes" id="UP000243975"/>
    </source>
</evidence>
<dbReference type="AlphaFoldDB" id="A0A103Y0P9"/>
<feature type="compositionally biased region" description="Basic and acidic residues" evidence="5">
    <location>
        <begin position="268"/>
        <end position="298"/>
    </location>
</feature>
<dbReference type="SUPFAM" id="SSF54928">
    <property type="entry name" value="RNA-binding domain, RBD"/>
    <property type="match status" value="2"/>
</dbReference>
<feature type="compositionally biased region" description="Basic and acidic residues" evidence="5">
    <location>
        <begin position="198"/>
        <end position="252"/>
    </location>
</feature>
<feature type="region of interest" description="Disordered" evidence="5">
    <location>
        <begin position="1"/>
        <end position="352"/>
    </location>
</feature>
<dbReference type="PANTHER" id="PTHR23139">
    <property type="entry name" value="RNA-BINDING PROTEIN"/>
    <property type="match status" value="1"/>
</dbReference>
<evidence type="ECO:0000256" key="5">
    <source>
        <dbReference type="SAM" id="MobiDB-lite"/>
    </source>
</evidence>
<comment type="caution">
    <text evidence="7">The sequence shown here is derived from an EMBL/GenBank/DDBJ whole genome shotgun (WGS) entry which is preliminary data.</text>
</comment>
<name>A0A103Y0P9_CYNCS</name>
<gene>
    <name evidence="7" type="ORF">Ccrd_021342</name>
</gene>
<feature type="compositionally biased region" description="Basic and acidic residues" evidence="5">
    <location>
        <begin position="74"/>
        <end position="120"/>
    </location>
</feature>
<feature type="compositionally biased region" description="Basic and acidic residues" evidence="5">
    <location>
        <begin position="755"/>
        <end position="807"/>
    </location>
</feature>
<dbReference type="InterPro" id="IPR000504">
    <property type="entry name" value="RRM_dom"/>
</dbReference>
<dbReference type="InterPro" id="IPR035979">
    <property type="entry name" value="RBD_domain_sf"/>
</dbReference>
<evidence type="ECO:0000256" key="4">
    <source>
        <dbReference type="PROSITE-ProRule" id="PRU00176"/>
    </source>
</evidence>
<dbReference type="GO" id="GO:0003723">
    <property type="term" value="F:RNA binding"/>
    <property type="evidence" value="ECO:0007669"/>
    <property type="project" value="UniProtKB-UniRule"/>
</dbReference>
<dbReference type="EMBL" id="LEKV01003390">
    <property type="protein sequence ID" value="KVI00384.1"/>
    <property type="molecule type" value="Genomic_DNA"/>
</dbReference>
<keyword evidence="8" id="KW-1185">Reference proteome</keyword>
<dbReference type="GO" id="GO:0008380">
    <property type="term" value="P:RNA splicing"/>
    <property type="evidence" value="ECO:0007669"/>
    <property type="project" value="UniProtKB-KW"/>
</dbReference>